<protein>
    <submittedName>
        <fullName evidence="1">Uncharacterized protein</fullName>
    </submittedName>
</protein>
<dbReference type="AlphaFoldDB" id="H8FNW4"/>
<dbReference type="EMBL" id="CAHP01000010">
    <property type="protein sequence ID" value="CCG40052.1"/>
    <property type="molecule type" value="Genomic_DNA"/>
</dbReference>
<organism evidence="1 2">
    <name type="scientific">Magnetospirillum molischianum DSM 120</name>
    <dbReference type="NCBI Taxonomy" id="1150626"/>
    <lineage>
        <taxon>Bacteria</taxon>
        <taxon>Pseudomonadati</taxon>
        <taxon>Pseudomonadota</taxon>
        <taxon>Alphaproteobacteria</taxon>
        <taxon>Rhodospirillales</taxon>
        <taxon>Rhodospirillaceae</taxon>
        <taxon>Magnetospirillum</taxon>
    </lineage>
</organism>
<proteinExistence type="predicted"/>
<accession>H8FNW4</accession>
<dbReference type="Proteomes" id="UP000004169">
    <property type="component" value="Unassembled WGS sequence"/>
</dbReference>
<evidence type="ECO:0000313" key="2">
    <source>
        <dbReference type="Proteomes" id="UP000004169"/>
    </source>
</evidence>
<comment type="caution">
    <text evidence="1">The sequence shown here is derived from an EMBL/GenBank/DDBJ whole genome shotgun (WGS) entry which is preliminary data.</text>
</comment>
<dbReference type="STRING" id="1150626.PHAMO_180021"/>
<keyword evidence="2" id="KW-1185">Reference proteome</keyword>
<name>H8FNW4_MAGML</name>
<gene>
    <name evidence="1" type="ORF">PHAMO_180021</name>
</gene>
<evidence type="ECO:0000313" key="1">
    <source>
        <dbReference type="EMBL" id="CCG40052.1"/>
    </source>
</evidence>
<reference evidence="1 2" key="1">
    <citation type="journal article" date="2012" name="J. Bacteriol.">
        <title>Draft Genome Sequence of the Purple Photosynthetic Bacterium Phaeospirillum molischianum DSM120, a Particularly Versatile Bacterium.</title>
        <authorList>
            <person name="Duquesne K."/>
            <person name="Prima V."/>
            <person name="Ji B."/>
            <person name="Rouy Z."/>
            <person name="Medigue C."/>
            <person name="Talla E."/>
            <person name="Sturgis J.N."/>
        </authorList>
    </citation>
    <scope>NUCLEOTIDE SEQUENCE [LARGE SCALE GENOMIC DNA]</scope>
    <source>
        <strain evidence="2">DSM120</strain>
    </source>
</reference>
<sequence length="79" mass="8564">MLWGAGLAFAIMVLTSEACSFRVVSEVERGLVATGDISKMAGFAHDLLGCCRRRECRDADCCTILGAALLSEYGRQFSR</sequence>